<dbReference type="HOGENOM" id="CLU_1078454_0_0_1"/>
<keyword evidence="2" id="KW-1133">Transmembrane helix</keyword>
<reference evidence="5" key="1">
    <citation type="journal article" date="2014" name="Proc. Natl. Acad. Sci. U.S.A.">
        <title>Extensive sampling of basidiomycete genomes demonstrates inadequacy of the white-rot/brown-rot paradigm for wood decay fungi.</title>
        <authorList>
            <person name="Riley R."/>
            <person name="Salamov A.A."/>
            <person name="Brown D.W."/>
            <person name="Nagy L.G."/>
            <person name="Floudas D."/>
            <person name="Held B.W."/>
            <person name="Levasseur A."/>
            <person name="Lombard V."/>
            <person name="Morin E."/>
            <person name="Otillar R."/>
            <person name="Lindquist E.A."/>
            <person name="Sun H."/>
            <person name="LaButti K.M."/>
            <person name="Schmutz J."/>
            <person name="Jabbour D."/>
            <person name="Luo H."/>
            <person name="Baker S.E."/>
            <person name="Pisabarro A.G."/>
            <person name="Walton J.D."/>
            <person name="Blanchette R.A."/>
            <person name="Henrissat B."/>
            <person name="Martin F."/>
            <person name="Cullen D."/>
            <person name="Hibbett D.S."/>
            <person name="Grigoriev I.V."/>
        </authorList>
    </citation>
    <scope>NUCLEOTIDE SEQUENCE [LARGE SCALE GENOMIC DNA]</scope>
    <source>
        <strain evidence="5">FD-172 SS1</strain>
    </source>
</reference>
<proteinExistence type="predicted"/>
<dbReference type="InterPro" id="IPR038967">
    <property type="entry name" value="Dsc4-like"/>
</dbReference>
<feature type="transmembrane region" description="Helical" evidence="2">
    <location>
        <begin position="17"/>
        <end position="37"/>
    </location>
</feature>
<dbReference type="PANTHER" id="PTHR39405">
    <property type="entry name" value="DSC E3 UBIQUITIN LIGASE COMPLEX SUBUNIT 4"/>
    <property type="match status" value="1"/>
</dbReference>
<feature type="region of interest" description="Disordered" evidence="1">
    <location>
        <begin position="238"/>
        <end position="279"/>
    </location>
</feature>
<gene>
    <name evidence="4" type="ORF">BOTBODRAFT_36336</name>
</gene>
<keyword evidence="5" id="KW-1185">Reference proteome</keyword>
<dbReference type="PANTHER" id="PTHR39405:SF1">
    <property type="entry name" value="DSC E3 UBIQUITIN LIGASE COMPLEX SUBUNIT 4"/>
    <property type="match status" value="1"/>
</dbReference>
<sequence length="279" mass="30745">MPFHAQRQHVVQSLDSLVYTLSVYSYFLDPSILRLIFRALSQFQFARPAEIDPSRTLRFFAVCCVIVNLSTLSRWIISWLAPQLNWDVVQDKGILLDFVGRGSRPDYNQVLFVDMSIFVLQLVTLIIAYEIGHERTDGPDNLASSTSPEASSYTHLHEEIVDNDDDSEESPSLPKPPTPSLTNDPILTLHLRATLLRILRPPPPPAPSELPLPNSFVTSSSTPVTALRALLLARRRTARAQTETGVTTTTSTSVSREGGDGTGEERGIGRIPGAMPPSG</sequence>
<dbReference type="EMBL" id="KL198069">
    <property type="protein sequence ID" value="KDQ10227.1"/>
    <property type="molecule type" value="Genomic_DNA"/>
</dbReference>
<organism evidence="4 5">
    <name type="scientific">Botryobasidium botryosum (strain FD-172 SS1)</name>
    <dbReference type="NCBI Taxonomy" id="930990"/>
    <lineage>
        <taxon>Eukaryota</taxon>
        <taxon>Fungi</taxon>
        <taxon>Dikarya</taxon>
        <taxon>Basidiomycota</taxon>
        <taxon>Agaricomycotina</taxon>
        <taxon>Agaricomycetes</taxon>
        <taxon>Cantharellales</taxon>
        <taxon>Botryobasidiaceae</taxon>
        <taxon>Botryobasidium</taxon>
    </lineage>
</organism>
<dbReference type="InParanoid" id="A0A067MEA8"/>
<dbReference type="GO" id="GO:0005783">
    <property type="term" value="C:endoplasmic reticulum"/>
    <property type="evidence" value="ECO:0007669"/>
    <property type="project" value="TreeGrafter"/>
</dbReference>
<evidence type="ECO:0000313" key="5">
    <source>
        <dbReference type="Proteomes" id="UP000027195"/>
    </source>
</evidence>
<feature type="transmembrane region" description="Helical" evidence="2">
    <location>
        <begin position="57"/>
        <end position="77"/>
    </location>
</feature>
<dbReference type="Proteomes" id="UP000027195">
    <property type="component" value="Unassembled WGS sequence"/>
</dbReference>
<protein>
    <recommendedName>
        <fullName evidence="3">DUF1746 domain-containing protein</fullName>
    </recommendedName>
</protein>
<dbReference type="GO" id="GO:0032933">
    <property type="term" value="P:SREBP signaling pathway"/>
    <property type="evidence" value="ECO:0007669"/>
    <property type="project" value="InterPro"/>
</dbReference>
<name>A0A067MEA8_BOTB1</name>
<evidence type="ECO:0000259" key="3">
    <source>
        <dbReference type="Pfam" id="PF08508"/>
    </source>
</evidence>
<dbReference type="OrthoDB" id="5428737at2759"/>
<dbReference type="AlphaFoldDB" id="A0A067MEA8"/>
<evidence type="ECO:0000256" key="2">
    <source>
        <dbReference type="SAM" id="Phobius"/>
    </source>
</evidence>
<feature type="domain" description="DUF1746" evidence="3">
    <location>
        <begin position="13"/>
        <end position="123"/>
    </location>
</feature>
<keyword evidence="2" id="KW-0812">Transmembrane</keyword>
<feature type="compositionally biased region" description="Basic and acidic residues" evidence="1">
    <location>
        <begin position="257"/>
        <end position="268"/>
    </location>
</feature>
<feature type="compositionally biased region" description="Low complexity" evidence="1">
    <location>
        <begin position="239"/>
        <end position="256"/>
    </location>
</feature>
<accession>A0A067MEA8</accession>
<dbReference type="InterPro" id="IPR013715">
    <property type="entry name" value="DUF1746"/>
</dbReference>
<keyword evidence="2" id="KW-0472">Membrane</keyword>
<dbReference type="GO" id="GO:0044695">
    <property type="term" value="C:Dsc E3 ubiquitin ligase complex"/>
    <property type="evidence" value="ECO:0007669"/>
    <property type="project" value="InterPro"/>
</dbReference>
<feature type="transmembrane region" description="Helical" evidence="2">
    <location>
        <begin position="110"/>
        <end position="129"/>
    </location>
</feature>
<evidence type="ECO:0000256" key="1">
    <source>
        <dbReference type="SAM" id="MobiDB-lite"/>
    </source>
</evidence>
<dbReference type="Pfam" id="PF08508">
    <property type="entry name" value="DUF1746"/>
    <property type="match status" value="1"/>
</dbReference>
<feature type="region of interest" description="Disordered" evidence="1">
    <location>
        <begin position="162"/>
        <end position="185"/>
    </location>
</feature>
<evidence type="ECO:0000313" key="4">
    <source>
        <dbReference type="EMBL" id="KDQ10227.1"/>
    </source>
</evidence>